<feature type="compositionally biased region" description="Polar residues" evidence="1">
    <location>
        <begin position="484"/>
        <end position="497"/>
    </location>
</feature>
<name>A0A1V9ZIV2_ACHHY</name>
<comment type="caution">
    <text evidence="2">The sequence shown here is derived from an EMBL/GenBank/DDBJ whole genome shotgun (WGS) entry which is preliminary data.</text>
</comment>
<reference evidence="2 3" key="1">
    <citation type="journal article" date="2014" name="Genome Biol. Evol.">
        <title>The secreted proteins of Achlya hypogyna and Thraustotheca clavata identify the ancestral oomycete secretome and reveal gene acquisitions by horizontal gene transfer.</title>
        <authorList>
            <person name="Misner I."/>
            <person name="Blouin N."/>
            <person name="Leonard G."/>
            <person name="Richards T.A."/>
            <person name="Lane C.E."/>
        </authorList>
    </citation>
    <scope>NUCLEOTIDE SEQUENCE [LARGE SCALE GENOMIC DNA]</scope>
    <source>
        <strain evidence="2 3">ATCC 48635</strain>
    </source>
</reference>
<evidence type="ECO:0000313" key="3">
    <source>
        <dbReference type="Proteomes" id="UP000243579"/>
    </source>
</evidence>
<keyword evidence="3" id="KW-1185">Reference proteome</keyword>
<feature type="region of interest" description="Disordered" evidence="1">
    <location>
        <begin position="292"/>
        <end position="324"/>
    </location>
</feature>
<feature type="compositionally biased region" description="Low complexity" evidence="1">
    <location>
        <begin position="425"/>
        <end position="435"/>
    </location>
</feature>
<feature type="region of interest" description="Disordered" evidence="1">
    <location>
        <begin position="243"/>
        <end position="263"/>
    </location>
</feature>
<accession>A0A1V9ZIV2</accession>
<dbReference type="AlphaFoldDB" id="A0A1V9ZIV2"/>
<dbReference type="EMBL" id="JNBR01000093">
    <property type="protein sequence ID" value="OQR97923.1"/>
    <property type="molecule type" value="Genomic_DNA"/>
</dbReference>
<organism evidence="2 3">
    <name type="scientific">Achlya hypogyna</name>
    <name type="common">Oomycete</name>
    <name type="synonym">Protoachlya hypogyna</name>
    <dbReference type="NCBI Taxonomy" id="1202772"/>
    <lineage>
        <taxon>Eukaryota</taxon>
        <taxon>Sar</taxon>
        <taxon>Stramenopiles</taxon>
        <taxon>Oomycota</taxon>
        <taxon>Saprolegniomycetes</taxon>
        <taxon>Saprolegniales</taxon>
        <taxon>Achlyaceae</taxon>
        <taxon>Achlya</taxon>
    </lineage>
</organism>
<feature type="compositionally biased region" description="Low complexity" evidence="1">
    <location>
        <begin position="498"/>
        <end position="537"/>
    </location>
</feature>
<evidence type="ECO:0000256" key="1">
    <source>
        <dbReference type="SAM" id="MobiDB-lite"/>
    </source>
</evidence>
<gene>
    <name evidence="2" type="ORF">ACHHYP_09452</name>
</gene>
<feature type="compositionally biased region" description="Basic and acidic residues" evidence="1">
    <location>
        <begin position="538"/>
        <end position="606"/>
    </location>
</feature>
<feature type="region of interest" description="Disordered" evidence="1">
    <location>
        <begin position="369"/>
        <end position="606"/>
    </location>
</feature>
<protein>
    <submittedName>
        <fullName evidence="2">Uncharacterized protein</fullName>
    </submittedName>
</protein>
<dbReference type="OrthoDB" id="77317at2759"/>
<sequence length="606" mass="66107">MSDCTHELEDLLLEVFESLEAAGDELVLPEYVARKLHGMVHLHRACSHRWSADNFVDTSCLECGEARSSNQEEATLASCDEVPMPEVKTEVVLARPELVVEGVPAWISMTKQSEHPELVIECDDDDEVDLDSRAEWPLPSGQEHPEIVIELEEPASTSHPEIVIALDSVELPVPCEHPELIIELDTAPATETSDATEGNDHVEQMPSPSFVPLPVIVEEETDASSVVSTLDLLEPLGKPLMVPSVPVAPQSPETQSMHSDDETVTSIDLDLEHLQSLNNEYDEFFEFMNHELESDVPSSSSSSAPQFDDESATSSDDDSDYNQPVHVLRSPVKTPVPAPSPAPIALAEAPAKVIKPTAIPRPKLEIALPREHSATTPRVLARKSSSPTLTARVPPPIDRKASSPMLTCRRAGALPPPLSVDRKASPMLSSSRSSVIPPPPMSVDRKILAQRRAAPRDSHGSNASTDSKSSTSTASLKRTASAPRLTTRSPSVQCPSVTTTRGTTATPKKPTAATPRSAPTPRKAAVTTTAPATTPRSADSRHEMAARRREEKEKREAALREEAARSREERRQQLEARQQAERAARAELVRKRQLERDDHLKRATPV</sequence>
<dbReference type="Proteomes" id="UP000243579">
    <property type="component" value="Unassembled WGS sequence"/>
</dbReference>
<feature type="compositionally biased region" description="Acidic residues" evidence="1">
    <location>
        <begin position="307"/>
        <end position="320"/>
    </location>
</feature>
<feature type="compositionally biased region" description="Low complexity" evidence="1">
    <location>
        <begin position="461"/>
        <end position="482"/>
    </location>
</feature>
<proteinExistence type="predicted"/>
<evidence type="ECO:0000313" key="2">
    <source>
        <dbReference type="EMBL" id="OQR97923.1"/>
    </source>
</evidence>